<keyword evidence="14" id="KW-0325">Glycoprotein</keyword>
<dbReference type="GO" id="GO:0071949">
    <property type="term" value="F:FAD binding"/>
    <property type="evidence" value="ECO:0007669"/>
    <property type="project" value="InterPro"/>
</dbReference>
<protein>
    <submittedName>
        <fullName evidence="16">Uncharacterized protein</fullName>
    </submittedName>
</protein>
<evidence type="ECO:0000256" key="8">
    <source>
        <dbReference type="ARBA" id="ARBA00022824"/>
    </source>
</evidence>
<sequence>MDSTDGQCIYQSSDFCSRELSLEQLERVRRSSAYARPGQTFNPFNPFGGAGPGMLGLGPGPGPGPASPVAVTPPPQDMEYIDLALNPETHTKYEGEAAHRIWRTMYQQHVSRPLARSNAVAAAAAAAAAPSGHGEQPALVAAAEAAVADPSSFSDLDLKSLCPERHALYRIISGMHASVSAHLSARHSSGSGPL</sequence>
<evidence type="ECO:0000256" key="4">
    <source>
        <dbReference type="ARBA" id="ARBA00011802"/>
    </source>
</evidence>
<keyword evidence="15" id="KW-0676">Redox-active center</keyword>
<keyword evidence="7" id="KW-0732">Signal</keyword>
<evidence type="ECO:0000256" key="3">
    <source>
        <dbReference type="ARBA" id="ARBA00008277"/>
    </source>
</evidence>
<comment type="similarity">
    <text evidence="3">Belongs to the EROs family.</text>
</comment>
<evidence type="ECO:0000256" key="9">
    <source>
        <dbReference type="ARBA" id="ARBA00022827"/>
    </source>
</evidence>
<keyword evidence="10" id="KW-0249">Electron transport</keyword>
<keyword evidence="12" id="KW-0472">Membrane</keyword>
<name>A0A058Z0C6_FONAL</name>
<reference evidence="16" key="1">
    <citation type="submission" date="2013-04" db="EMBL/GenBank/DDBJ databases">
        <title>The Genome Sequence of Fonticula alba ATCC 38817.</title>
        <authorList>
            <consortium name="The Broad Institute Genomics Platform"/>
            <person name="Russ C."/>
            <person name="Cuomo C."/>
            <person name="Burger G."/>
            <person name="Gray M.W."/>
            <person name="Holland P.W.H."/>
            <person name="King N."/>
            <person name="Lang F.B.F."/>
            <person name="Roger A.J."/>
            <person name="Ruiz-Trillo I."/>
            <person name="Brown M."/>
            <person name="Walker B."/>
            <person name="Young S."/>
            <person name="Zeng Q."/>
            <person name="Gargeya S."/>
            <person name="Fitzgerald M."/>
            <person name="Haas B."/>
            <person name="Abouelleil A."/>
            <person name="Allen A.W."/>
            <person name="Alvarado L."/>
            <person name="Arachchi H.M."/>
            <person name="Berlin A.M."/>
            <person name="Chapman S.B."/>
            <person name="Gainer-Dewar J."/>
            <person name="Goldberg J."/>
            <person name="Griggs A."/>
            <person name="Gujja S."/>
            <person name="Hansen M."/>
            <person name="Howarth C."/>
            <person name="Imamovic A."/>
            <person name="Ireland A."/>
            <person name="Larimer J."/>
            <person name="McCowan C."/>
            <person name="Murphy C."/>
            <person name="Pearson M."/>
            <person name="Poon T.W."/>
            <person name="Priest M."/>
            <person name="Roberts A."/>
            <person name="Saif S."/>
            <person name="Shea T."/>
            <person name="Sisk P."/>
            <person name="Sykes S."/>
            <person name="Wortman J."/>
            <person name="Nusbaum C."/>
            <person name="Birren B."/>
        </authorList>
    </citation>
    <scope>NUCLEOTIDE SEQUENCE [LARGE SCALE GENOMIC DNA]</scope>
    <source>
        <strain evidence="16">ATCC 38817</strain>
    </source>
</reference>
<feature type="non-terminal residue" evidence="16">
    <location>
        <position position="194"/>
    </location>
</feature>
<keyword evidence="6" id="KW-0285">Flavoprotein</keyword>
<keyword evidence="8" id="KW-0256">Endoplasmic reticulum</keyword>
<comment type="subcellular location">
    <subcellularLocation>
        <location evidence="2">Endoplasmic reticulum membrane</location>
        <topology evidence="2">Peripheral membrane protein</topology>
        <orientation evidence="2">Lumenal side</orientation>
    </subcellularLocation>
</comment>
<evidence type="ECO:0000256" key="5">
    <source>
        <dbReference type="ARBA" id="ARBA00022448"/>
    </source>
</evidence>
<dbReference type="SUPFAM" id="SSF110019">
    <property type="entry name" value="ERO1-like"/>
    <property type="match status" value="1"/>
</dbReference>
<evidence type="ECO:0000256" key="2">
    <source>
        <dbReference type="ARBA" id="ARBA00004367"/>
    </source>
</evidence>
<evidence type="ECO:0000256" key="13">
    <source>
        <dbReference type="ARBA" id="ARBA00023157"/>
    </source>
</evidence>
<accession>A0A058Z0C6</accession>
<dbReference type="InterPro" id="IPR037192">
    <property type="entry name" value="ERO1-like_sf"/>
</dbReference>
<dbReference type="eggNOG" id="KOG2608">
    <property type="taxonomic scope" value="Eukaryota"/>
</dbReference>
<dbReference type="STRING" id="691883.A0A058Z0C6"/>
<keyword evidence="5" id="KW-0813">Transport</keyword>
<evidence type="ECO:0000256" key="1">
    <source>
        <dbReference type="ARBA" id="ARBA00001974"/>
    </source>
</evidence>
<evidence type="ECO:0000256" key="11">
    <source>
        <dbReference type="ARBA" id="ARBA00023002"/>
    </source>
</evidence>
<dbReference type="Proteomes" id="UP000030693">
    <property type="component" value="Unassembled WGS sequence"/>
</dbReference>
<comment type="subunit">
    <text evidence="4">May function both as a monomer and a homodimer.</text>
</comment>
<dbReference type="RefSeq" id="XP_009498199.1">
    <property type="nucleotide sequence ID" value="XM_009499924.1"/>
</dbReference>
<evidence type="ECO:0000256" key="10">
    <source>
        <dbReference type="ARBA" id="ARBA00022982"/>
    </source>
</evidence>
<dbReference type="GO" id="GO:0015035">
    <property type="term" value="F:protein-disulfide reductase activity"/>
    <property type="evidence" value="ECO:0007669"/>
    <property type="project" value="InterPro"/>
</dbReference>
<dbReference type="InterPro" id="IPR007266">
    <property type="entry name" value="Ero1"/>
</dbReference>
<proteinExistence type="inferred from homology"/>
<evidence type="ECO:0000313" key="17">
    <source>
        <dbReference type="Proteomes" id="UP000030693"/>
    </source>
</evidence>
<evidence type="ECO:0000256" key="6">
    <source>
        <dbReference type="ARBA" id="ARBA00022630"/>
    </source>
</evidence>
<organism evidence="16">
    <name type="scientific">Fonticula alba</name>
    <name type="common">Slime mold</name>
    <dbReference type="NCBI Taxonomy" id="691883"/>
    <lineage>
        <taxon>Eukaryota</taxon>
        <taxon>Rotosphaerida</taxon>
        <taxon>Fonticulaceae</taxon>
        <taxon>Fonticula</taxon>
    </lineage>
</organism>
<dbReference type="GO" id="GO:0016972">
    <property type="term" value="F:thiol oxidase activity"/>
    <property type="evidence" value="ECO:0007669"/>
    <property type="project" value="InterPro"/>
</dbReference>
<dbReference type="PANTHER" id="PTHR12613:SF0">
    <property type="entry name" value="ERO1-LIKE PROTEIN"/>
    <property type="match status" value="1"/>
</dbReference>
<evidence type="ECO:0000256" key="7">
    <source>
        <dbReference type="ARBA" id="ARBA00022729"/>
    </source>
</evidence>
<gene>
    <name evidence="16" type="ORF">H696_06181</name>
</gene>
<keyword evidence="11" id="KW-0560">Oxidoreductase</keyword>
<dbReference type="OrthoDB" id="269384at2759"/>
<dbReference type="GO" id="GO:0005789">
    <property type="term" value="C:endoplasmic reticulum membrane"/>
    <property type="evidence" value="ECO:0007669"/>
    <property type="project" value="UniProtKB-SubCell"/>
</dbReference>
<evidence type="ECO:0000256" key="15">
    <source>
        <dbReference type="ARBA" id="ARBA00023284"/>
    </source>
</evidence>
<dbReference type="PANTHER" id="PTHR12613">
    <property type="entry name" value="ERO1-RELATED"/>
    <property type="match status" value="1"/>
</dbReference>
<comment type="cofactor">
    <cofactor evidence="1">
        <name>FAD</name>
        <dbReference type="ChEBI" id="CHEBI:57692"/>
    </cofactor>
</comment>
<keyword evidence="17" id="KW-1185">Reference proteome</keyword>
<dbReference type="GO" id="GO:0034975">
    <property type="term" value="P:protein folding in endoplasmic reticulum"/>
    <property type="evidence" value="ECO:0007669"/>
    <property type="project" value="InterPro"/>
</dbReference>
<dbReference type="EMBL" id="KB932225">
    <property type="protein sequence ID" value="KCV67388.1"/>
    <property type="molecule type" value="Genomic_DNA"/>
</dbReference>
<evidence type="ECO:0000256" key="14">
    <source>
        <dbReference type="ARBA" id="ARBA00023180"/>
    </source>
</evidence>
<evidence type="ECO:0000313" key="16">
    <source>
        <dbReference type="EMBL" id="KCV67388.1"/>
    </source>
</evidence>
<keyword evidence="13" id="KW-1015">Disulfide bond</keyword>
<evidence type="ECO:0000256" key="12">
    <source>
        <dbReference type="ARBA" id="ARBA00023136"/>
    </source>
</evidence>
<keyword evidence="9" id="KW-0274">FAD</keyword>
<dbReference type="GeneID" id="20530906"/>
<dbReference type="Pfam" id="PF04137">
    <property type="entry name" value="ERO1"/>
    <property type="match status" value="1"/>
</dbReference>
<dbReference type="AlphaFoldDB" id="A0A058Z0C6"/>